<gene>
    <name evidence="7" type="ORF">LCGC14_2197440</name>
</gene>
<keyword evidence="2" id="KW-1162">Viral penetration into host cytoplasm</keyword>
<dbReference type="EMBL" id="LAZR01028885">
    <property type="protein sequence ID" value="KKL61220.1"/>
    <property type="molecule type" value="Genomic_DNA"/>
</dbReference>
<evidence type="ECO:0000256" key="1">
    <source>
        <dbReference type="ARBA" id="ARBA00004328"/>
    </source>
</evidence>
<evidence type="ECO:0000256" key="6">
    <source>
        <dbReference type="ARBA" id="ARBA00023296"/>
    </source>
</evidence>
<evidence type="ECO:0000313" key="7">
    <source>
        <dbReference type="EMBL" id="KKL61220.1"/>
    </source>
</evidence>
<dbReference type="AlphaFoldDB" id="A0A0F9FV51"/>
<comment type="subcellular location">
    <subcellularLocation>
        <location evidence="1">Virion</location>
    </subcellularLocation>
</comment>
<dbReference type="InterPro" id="IPR020991">
    <property type="entry name" value="Connector_podovirus"/>
</dbReference>
<sequence length="287" mass="33309">MPSYEQKNLFERIMIRQTEVEHERSHLEPDYDRIIGLFRPDMVRFRHKIGPNEQTRGILGANIYEGTGPWASNLMADGMQGNLVSPSIEWLRYAMDDKIFEGNDEVNQWLQDLEEHMLGVYREPNSNFYAAMGPFTRHGVTTGSPVIIPELDPDSGKILSIVPHPATRYFMQNRFGVTDVLHLQNQWKIRNAVRTFGLENMSKSTQHAYKEGQDGNIIIVRAIYFYLDRIFKDLPDSSVDGTEILIDGNEKRHATKTFTPRWPWVSIYCEKDAEGRFEKEEKTPLRI</sequence>
<keyword evidence="6" id="KW-1160">Virus entry into host cell</keyword>
<dbReference type="Pfam" id="PF12236">
    <property type="entry name" value="Head-tail_con"/>
    <property type="match status" value="1"/>
</dbReference>
<evidence type="ECO:0000256" key="4">
    <source>
        <dbReference type="ARBA" id="ARBA00022844"/>
    </source>
</evidence>
<comment type="caution">
    <text evidence="7">The sequence shown here is derived from an EMBL/GenBank/DDBJ whole genome shotgun (WGS) entry which is preliminary data.</text>
</comment>
<reference evidence="7" key="1">
    <citation type="journal article" date="2015" name="Nature">
        <title>Complex archaea that bridge the gap between prokaryotes and eukaryotes.</title>
        <authorList>
            <person name="Spang A."/>
            <person name="Saw J.H."/>
            <person name="Jorgensen S.L."/>
            <person name="Zaremba-Niedzwiedzka K."/>
            <person name="Martijn J."/>
            <person name="Lind A.E."/>
            <person name="van Eijk R."/>
            <person name="Schleper C."/>
            <person name="Guy L."/>
            <person name="Ettema T.J."/>
        </authorList>
    </citation>
    <scope>NUCLEOTIDE SEQUENCE</scope>
</reference>
<proteinExistence type="predicted"/>
<feature type="non-terminal residue" evidence="7">
    <location>
        <position position="287"/>
    </location>
</feature>
<keyword evidence="5" id="KW-0231">Viral genome packaging</keyword>
<keyword evidence="4" id="KW-0946">Virion</keyword>
<protein>
    <submittedName>
        <fullName evidence="7">Uncharacterized protein</fullName>
    </submittedName>
</protein>
<dbReference type="GO" id="GO:0044423">
    <property type="term" value="C:virion component"/>
    <property type="evidence" value="ECO:0007669"/>
    <property type="project" value="UniProtKB-KW"/>
</dbReference>
<dbReference type="GO" id="GO:0046718">
    <property type="term" value="P:symbiont entry into host cell"/>
    <property type="evidence" value="ECO:0007669"/>
    <property type="project" value="UniProtKB-KW"/>
</dbReference>
<keyword evidence="3" id="KW-1188">Viral release from host cell</keyword>
<evidence type="ECO:0000256" key="2">
    <source>
        <dbReference type="ARBA" id="ARBA00022595"/>
    </source>
</evidence>
<accession>A0A0F9FV51</accession>
<organism evidence="7">
    <name type="scientific">marine sediment metagenome</name>
    <dbReference type="NCBI Taxonomy" id="412755"/>
    <lineage>
        <taxon>unclassified sequences</taxon>
        <taxon>metagenomes</taxon>
        <taxon>ecological metagenomes</taxon>
    </lineage>
</organism>
<evidence type="ECO:0000256" key="5">
    <source>
        <dbReference type="ARBA" id="ARBA00023219"/>
    </source>
</evidence>
<name>A0A0F9FV51_9ZZZZ</name>
<evidence type="ECO:0000256" key="3">
    <source>
        <dbReference type="ARBA" id="ARBA00022612"/>
    </source>
</evidence>